<evidence type="ECO:0000259" key="2">
    <source>
        <dbReference type="PROSITE" id="PS51186"/>
    </source>
</evidence>
<feature type="region of interest" description="Disordered" evidence="1">
    <location>
        <begin position="245"/>
        <end position="265"/>
    </location>
</feature>
<dbReference type="CDD" id="cd04301">
    <property type="entry name" value="NAT_SF"/>
    <property type="match status" value="1"/>
</dbReference>
<organism evidence="3 4">
    <name type="scientific">Cellulomonas pakistanensis</name>
    <dbReference type="NCBI Taxonomy" id="992287"/>
    <lineage>
        <taxon>Bacteria</taxon>
        <taxon>Bacillati</taxon>
        <taxon>Actinomycetota</taxon>
        <taxon>Actinomycetes</taxon>
        <taxon>Micrococcales</taxon>
        <taxon>Cellulomonadaceae</taxon>
        <taxon>Cellulomonas</taxon>
    </lineage>
</organism>
<dbReference type="PANTHER" id="PTHR42793">
    <property type="entry name" value="COA BINDING DOMAIN CONTAINING PROTEIN"/>
    <property type="match status" value="1"/>
</dbReference>
<dbReference type="PANTHER" id="PTHR42793:SF1">
    <property type="entry name" value="PEPTIDYL-LYSINE N-ACETYLTRANSFERASE PATZ"/>
    <property type="match status" value="1"/>
</dbReference>
<comment type="caution">
    <text evidence="3">The sequence shown here is derived from an EMBL/GenBank/DDBJ whole genome shotgun (WGS) entry which is preliminary data.</text>
</comment>
<dbReference type="InterPro" id="IPR016181">
    <property type="entry name" value="Acyl_CoA_acyltransferase"/>
</dbReference>
<dbReference type="EMBL" id="BONO01000035">
    <property type="protein sequence ID" value="GIG38068.1"/>
    <property type="molecule type" value="Genomic_DNA"/>
</dbReference>
<dbReference type="Pfam" id="PF13607">
    <property type="entry name" value="Succ_CoA_lig"/>
    <property type="match status" value="1"/>
</dbReference>
<dbReference type="PROSITE" id="PS51186">
    <property type="entry name" value="GNAT"/>
    <property type="match status" value="1"/>
</dbReference>
<dbReference type="InterPro" id="IPR036291">
    <property type="entry name" value="NAD(P)-bd_dom_sf"/>
</dbReference>
<reference evidence="3" key="1">
    <citation type="submission" date="2021-01" db="EMBL/GenBank/DDBJ databases">
        <title>Whole genome shotgun sequence of Cellulomonas pakistanensis NBRC 110800.</title>
        <authorList>
            <person name="Komaki H."/>
            <person name="Tamura T."/>
        </authorList>
    </citation>
    <scope>NUCLEOTIDE SEQUENCE</scope>
    <source>
        <strain evidence="3">NBRC 110800</strain>
    </source>
</reference>
<protein>
    <submittedName>
        <fullName evidence="3">Acyl-CoA synthetase</fullName>
    </submittedName>
</protein>
<dbReference type="SUPFAM" id="SSF52210">
    <property type="entry name" value="Succinyl-CoA synthetase domains"/>
    <property type="match status" value="2"/>
</dbReference>
<feature type="domain" description="N-acetyltransferase" evidence="2">
    <location>
        <begin position="38"/>
        <end position="204"/>
    </location>
</feature>
<dbReference type="InterPro" id="IPR032875">
    <property type="entry name" value="Succ_CoA_lig_flav_dom"/>
</dbReference>
<dbReference type="Gene3D" id="3.30.470.20">
    <property type="entry name" value="ATP-grasp fold, B domain"/>
    <property type="match status" value="1"/>
</dbReference>
<name>A0A919PDA3_9CELL</name>
<dbReference type="Proteomes" id="UP000642125">
    <property type="component" value="Unassembled WGS sequence"/>
</dbReference>
<dbReference type="Pfam" id="PF13380">
    <property type="entry name" value="CoA_binding_2"/>
    <property type="match status" value="1"/>
</dbReference>
<gene>
    <name evidence="3" type="ORF">Cpa01nite_34490</name>
</gene>
<dbReference type="Gene3D" id="3.40.630.30">
    <property type="match status" value="1"/>
</dbReference>
<accession>A0A919PDA3</accession>
<dbReference type="AlphaFoldDB" id="A0A919PDA3"/>
<dbReference type="Pfam" id="PF13549">
    <property type="entry name" value="ATP-grasp_5"/>
    <property type="match status" value="1"/>
</dbReference>
<dbReference type="SUPFAM" id="SSF56059">
    <property type="entry name" value="Glutathione synthetase ATP-binding domain-like"/>
    <property type="match status" value="1"/>
</dbReference>
<sequence length="944" mass="98989">MVRLGTMAESTGSAGDQAPAVYPESWEADVVLRDGSTTHVRPIRPEDADALQAFHVGQSEASIVFRFFAPLERLPDRDLARFTRVDHRDRVALVAVTGDDAIIGVARYDKVGPDEAEVAFNIADAHHGRGLGSVLLEHLAAAARERGIRRFTADVMPQNGRMIAVFREAGYSLQQHLEDGVVTVGFDIDPTDRSLAVMMAREHAAEARSVQALLHARSVLVLSSPHAAPGSLDDRRAERVLADLAAGGARGDEPEHRTGAVTAAGGDDRPVEVHVVGRPAPAVASEPDPGAPGTAPVVRHWDRIDDVPGPVDLAVLALPAAEAVVAVRALGRLGVKGVVVLSGGYAEQGPTGLALQRALLRAAHAAGLRVVGPRSYGLLAHAAGGLLNASLTEDPPPAGRIGLFCQSASTAVSILGSVRRRHLGLAHLVSAGNRADVSGNDLMQFWQDDDSTDVVALYLESIGNPRKFSRVARRLASAKPVVVVTAGRSGHVVPPGHAVRPTQASRQTLQEVMRRSGVVLVDNVHQMLEVSQLFALQPLPPGRRAAVVASSSAAASLVTEALAAAGFTVARAPAILHEDADDAKVERTFAQVYSDPDVEVVVTMHVPTVGPRDDRVAQALARHAAGSGRTSVACLLGLHGATPALTAPDADGALRTVPAYTTPEDAVLALGQAARYAAWRSADRGRLVAPEGIHARTARRRIAGWLDEAGSRASLDLTHEQVAELLSLAGVHVFPTVGVHDADEAVAAADRLGWPVALKSTVPALRHRSDLGGVRLDVHDETELRADVAQVLALAAGREPEPGRAPLEVQAMAPHGVACVIRSAEDPLFGPVLGFGLGGDTTDLLGDVAWAVPPLTDVDVSDMVRAPRSAPRLFGYRGVPPLDVAALEEVLARVAVLADQLPELLHLELNPVVVAERGAYVLGAQARVGVAGTRADGPRRALPA</sequence>
<evidence type="ECO:0000313" key="3">
    <source>
        <dbReference type="EMBL" id="GIG38068.1"/>
    </source>
</evidence>
<dbReference type="InterPro" id="IPR013815">
    <property type="entry name" value="ATP_grasp_subdomain_1"/>
</dbReference>
<keyword evidence="4" id="KW-1185">Reference proteome</keyword>
<dbReference type="InterPro" id="IPR003781">
    <property type="entry name" value="CoA-bd"/>
</dbReference>
<dbReference type="Gene3D" id="3.40.50.261">
    <property type="entry name" value="Succinyl-CoA synthetase domains"/>
    <property type="match status" value="2"/>
</dbReference>
<dbReference type="GO" id="GO:0016747">
    <property type="term" value="F:acyltransferase activity, transferring groups other than amino-acyl groups"/>
    <property type="evidence" value="ECO:0007669"/>
    <property type="project" value="InterPro"/>
</dbReference>
<dbReference type="Gene3D" id="3.40.50.720">
    <property type="entry name" value="NAD(P)-binding Rossmann-like Domain"/>
    <property type="match status" value="1"/>
</dbReference>
<evidence type="ECO:0000256" key="1">
    <source>
        <dbReference type="SAM" id="MobiDB-lite"/>
    </source>
</evidence>
<dbReference type="Gene3D" id="3.30.1490.20">
    <property type="entry name" value="ATP-grasp fold, A domain"/>
    <property type="match status" value="1"/>
</dbReference>
<dbReference type="InterPro" id="IPR000182">
    <property type="entry name" value="GNAT_dom"/>
</dbReference>
<dbReference type="InterPro" id="IPR016102">
    <property type="entry name" value="Succinyl-CoA_synth-like"/>
</dbReference>
<dbReference type="SUPFAM" id="SSF55729">
    <property type="entry name" value="Acyl-CoA N-acyltransferases (Nat)"/>
    <property type="match status" value="1"/>
</dbReference>
<dbReference type="SUPFAM" id="SSF51735">
    <property type="entry name" value="NAD(P)-binding Rossmann-fold domains"/>
    <property type="match status" value="1"/>
</dbReference>
<proteinExistence type="predicted"/>
<dbReference type="Pfam" id="PF00583">
    <property type="entry name" value="Acetyltransf_1"/>
    <property type="match status" value="1"/>
</dbReference>
<dbReference type="GO" id="GO:0005524">
    <property type="term" value="F:ATP binding"/>
    <property type="evidence" value="ECO:0007669"/>
    <property type="project" value="InterPro"/>
</dbReference>
<evidence type="ECO:0000313" key="4">
    <source>
        <dbReference type="Proteomes" id="UP000642125"/>
    </source>
</evidence>